<protein>
    <submittedName>
        <fullName evidence="1">Uncharacterized protein</fullName>
    </submittedName>
</protein>
<gene>
    <name evidence="1" type="ORF">FA13DRAFT_1798123</name>
</gene>
<evidence type="ECO:0000313" key="1">
    <source>
        <dbReference type="EMBL" id="TEB23324.1"/>
    </source>
</evidence>
<proteinExistence type="predicted"/>
<dbReference type="AlphaFoldDB" id="A0A4Y7SNZ0"/>
<evidence type="ECO:0000313" key="2">
    <source>
        <dbReference type="Proteomes" id="UP000298030"/>
    </source>
</evidence>
<name>A0A4Y7SNZ0_COPMI</name>
<sequence>MSIVDETFKEAARASRVVRAYGGEWPSADQRRQLVKHANGSLIAISTLLKFILGDTGDGKTPNHRLERALDLAVGLDELYVEILSRSQHLTPLPHHHIDGSPRPVSVCPFARLSKLLGIEKGGVTTVLVGLYAIVHVPEDNLAPVTLFHSSLREFLTAEDRSKAFYVPPTQHKDLAYRYFEHIGSPVSTASHSGTDLYLKNLAAFHWSKYVGLLRGKSAQLRQELRELVSHLLSTHWITSIAGKKQASTIGEFLESFTYAKHAVPAPRFVQRIIDAVHGLIVALTPREPPESQTAELEGFWEDKTPPLANLPPLLPYHTPLLEMCVHYLFARREAPSKTPLVFLPESTPNTTSGQQKAIDASGYAFWSFGRHLAMAIRHDSGFRIMDAVRVPGRKHPDTKGWKGDSWPFHFMVLQRVIRSGVDPQEHLRLFKANFEMGALAVEGLFRANSVEAPALDAHWSFKSKHKPQRDGHYWVLGCNQEDFSILNLWAYDSTLFHNIDGKIAR</sequence>
<accession>A0A4Y7SNZ0</accession>
<dbReference type="EMBL" id="QPFP01000079">
    <property type="protein sequence ID" value="TEB23324.1"/>
    <property type="molecule type" value="Genomic_DNA"/>
</dbReference>
<dbReference type="Proteomes" id="UP000298030">
    <property type="component" value="Unassembled WGS sequence"/>
</dbReference>
<reference evidence="1 2" key="1">
    <citation type="journal article" date="2019" name="Nat. Ecol. Evol.">
        <title>Megaphylogeny resolves global patterns of mushroom evolution.</title>
        <authorList>
            <person name="Varga T."/>
            <person name="Krizsan K."/>
            <person name="Foldi C."/>
            <person name="Dima B."/>
            <person name="Sanchez-Garcia M."/>
            <person name="Sanchez-Ramirez S."/>
            <person name="Szollosi G.J."/>
            <person name="Szarkandi J.G."/>
            <person name="Papp V."/>
            <person name="Albert L."/>
            <person name="Andreopoulos W."/>
            <person name="Angelini C."/>
            <person name="Antonin V."/>
            <person name="Barry K.W."/>
            <person name="Bougher N.L."/>
            <person name="Buchanan P."/>
            <person name="Buyck B."/>
            <person name="Bense V."/>
            <person name="Catcheside P."/>
            <person name="Chovatia M."/>
            <person name="Cooper J."/>
            <person name="Damon W."/>
            <person name="Desjardin D."/>
            <person name="Finy P."/>
            <person name="Geml J."/>
            <person name="Haridas S."/>
            <person name="Hughes K."/>
            <person name="Justo A."/>
            <person name="Karasinski D."/>
            <person name="Kautmanova I."/>
            <person name="Kiss B."/>
            <person name="Kocsube S."/>
            <person name="Kotiranta H."/>
            <person name="LaButti K.M."/>
            <person name="Lechner B.E."/>
            <person name="Liimatainen K."/>
            <person name="Lipzen A."/>
            <person name="Lukacs Z."/>
            <person name="Mihaltcheva S."/>
            <person name="Morgado L.N."/>
            <person name="Niskanen T."/>
            <person name="Noordeloos M.E."/>
            <person name="Ohm R.A."/>
            <person name="Ortiz-Santana B."/>
            <person name="Ovrebo C."/>
            <person name="Racz N."/>
            <person name="Riley R."/>
            <person name="Savchenko A."/>
            <person name="Shiryaev A."/>
            <person name="Soop K."/>
            <person name="Spirin V."/>
            <person name="Szebenyi C."/>
            <person name="Tomsovsky M."/>
            <person name="Tulloss R.E."/>
            <person name="Uehling J."/>
            <person name="Grigoriev I.V."/>
            <person name="Vagvolgyi C."/>
            <person name="Papp T."/>
            <person name="Martin F.M."/>
            <person name="Miettinen O."/>
            <person name="Hibbett D.S."/>
            <person name="Nagy L.G."/>
        </authorList>
    </citation>
    <scope>NUCLEOTIDE SEQUENCE [LARGE SCALE GENOMIC DNA]</scope>
    <source>
        <strain evidence="1 2">FP101781</strain>
    </source>
</reference>
<organism evidence="1 2">
    <name type="scientific">Coprinellus micaceus</name>
    <name type="common">Glistening ink-cap mushroom</name>
    <name type="synonym">Coprinus micaceus</name>
    <dbReference type="NCBI Taxonomy" id="71717"/>
    <lineage>
        <taxon>Eukaryota</taxon>
        <taxon>Fungi</taxon>
        <taxon>Dikarya</taxon>
        <taxon>Basidiomycota</taxon>
        <taxon>Agaricomycotina</taxon>
        <taxon>Agaricomycetes</taxon>
        <taxon>Agaricomycetidae</taxon>
        <taxon>Agaricales</taxon>
        <taxon>Agaricineae</taxon>
        <taxon>Psathyrellaceae</taxon>
        <taxon>Coprinellus</taxon>
    </lineage>
</organism>
<keyword evidence="2" id="KW-1185">Reference proteome</keyword>
<comment type="caution">
    <text evidence="1">The sequence shown here is derived from an EMBL/GenBank/DDBJ whole genome shotgun (WGS) entry which is preliminary data.</text>
</comment>